<dbReference type="Proteomes" id="UP000012338">
    <property type="component" value="Unassembled WGS sequence"/>
</dbReference>
<evidence type="ECO:0000313" key="2">
    <source>
        <dbReference type="Proteomes" id="UP000012338"/>
    </source>
</evidence>
<dbReference type="OrthoDB" id="194443at2759"/>
<reference evidence="1 2" key="1">
    <citation type="journal article" date="2012" name="PLoS Pathog.">
        <title>Diverse lifestyles and strategies of plant pathogenesis encoded in the genomes of eighteen Dothideomycetes fungi.</title>
        <authorList>
            <person name="Ohm R.A."/>
            <person name="Feau N."/>
            <person name="Henrissat B."/>
            <person name="Schoch C.L."/>
            <person name="Horwitz B.A."/>
            <person name="Barry K.W."/>
            <person name="Condon B.J."/>
            <person name="Copeland A.C."/>
            <person name="Dhillon B."/>
            <person name="Glaser F."/>
            <person name="Hesse C.N."/>
            <person name="Kosti I."/>
            <person name="LaButti K."/>
            <person name="Lindquist E.A."/>
            <person name="Lucas S."/>
            <person name="Salamov A.A."/>
            <person name="Bradshaw R.E."/>
            <person name="Ciuffetti L."/>
            <person name="Hamelin R.C."/>
            <person name="Kema G.H.J."/>
            <person name="Lawrence C."/>
            <person name="Scott J.A."/>
            <person name="Spatafora J.W."/>
            <person name="Turgeon B.G."/>
            <person name="de Wit P.J.G.M."/>
            <person name="Zhong S."/>
            <person name="Goodwin S.B."/>
            <person name="Grigoriev I.V."/>
        </authorList>
    </citation>
    <scope>NUCLEOTIDE SEQUENCE [LARGE SCALE GENOMIC DNA]</scope>
    <source>
        <strain evidence="2">C4 / ATCC 48331 / race T</strain>
    </source>
</reference>
<dbReference type="AlphaFoldDB" id="N4X5S6"/>
<dbReference type="EMBL" id="KB733473">
    <property type="protein sequence ID" value="ENI00562.1"/>
    <property type="molecule type" value="Genomic_DNA"/>
</dbReference>
<dbReference type="PANTHER" id="PTHR47843:SF2">
    <property type="entry name" value="BTB DOMAIN-CONTAINING PROTEIN"/>
    <property type="match status" value="1"/>
</dbReference>
<accession>N4X5S6</accession>
<evidence type="ECO:0000313" key="1">
    <source>
        <dbReference type="EMBL" id="ENI00562.1"/>
    </source>
</evidence>
<proteinExistence type="predicted"/>
<dbReference type="RefSeq" id="XP_014074471.1">
    <property type="nucleotide sequence ID" value="XM_014218996.1"/>
</dbReference>
<keyword evidence="2" id="KW-1185">Reference proteome</keyword>
<dbReference type="HOGENOM" id="CLU_068279_2_2_1"/>
<dbReference type="Gene3D" id="3.30.710.10">
    <property type="entry name" value="Potassium Channel Kv1.1, Chain A"/>
    <property type="match status" value="1"/>
</dbReference>
<evidence type="ECO:0008006" key="3">
    <source>
        <dbReference type="Google" id="ProtNLM"/>
    </source>
</evidence>
<organism evidence="1 2">
    <name type="scientific">Cochliobolus heterostrophus (strain C4 / ATCC 48331 / race T)</name>
    <name type="common">Southern corn leaf blight fungus</name>
    <name type="synonym">Bipolaris maydis</name>
    <dbReference type="NCBI Taxonomy" id="665024"/>
    <lineage>
        <taxon>Eukaryota</taxon>
        <taxon>Fungi</taxon>
        <taxon>Dikarya</taxon>
        <taxon>Ascomycota</taxon>
        <taxon>Pezizomycotina</taxon>
        <taxon>Dothideomycetes</taxon>
        <taxon>Pleosporomycetidae</taxon>
        <taxon>Pleosporales</taxon>
        <taxon>Pleosporineae</taxon>
        <taxon>Pleosporaceae</taxon>
        <taxon>Bipolaris</taxon>
    </lineage>
</organism>
<dbReference type="GeneID" id="25846993"/>
<dbReference type="InterPro" id="IPR011333">
    <property type="entry name" value="SKP1/BTB/POZ_sf"/>
</dbReference>
<gene>
    <name evidence="1" type="ORF">COCC4DRAFT_65276</name>
</gene>
<dbReference type="PANTHER" id="PTHR47843">
    <property type="entry name" value="BTB DOMAIN-CONTAINING PROTEIN-RELATED"/>
    <property type="match status" value="1"/>
</dbReference>
<reference evidence="2" key="2">
    <citation type="journal article" date="2013" name="PLoS Genet.">
        <title>Comparative genome structure, secondary metabolite, and effector coding capacity across Cochliobolus pathogens.</title>
        <authorList>
            <person name="Condon B.J."/>
            <person name="Leng Y."/>
            <person name="Wu D."/>
            <person name="Bushley K.E."/>
            <person name="Ohm R.A."/>
            <person name="Otillar R."/>
            <person name="Martin J."/>
            <person name="Schackwitz W."/>
            <person name="Grimwood J."/>
            <person name="MohdZainudin N."/>
            <person name="Xue C."/>
            <person name="Wang R."/>
            <person name="Manning V.A."/>
            <person name="Dhillon B."/>
            <person name="Tu Z.J."/>
            <person name="Steffenson B.J."/>
            <person name="Salamov A."/>
            <person name="Sun H."/>
            <person name="Lowry S."/>
            <person name="LaButti K."/>
            <person name="Han J."/>
            <person name="Copeland A."/>
            <person name="Lindquist E."/>
            <person name="Barry K."/>
            <person name="Schmutz J."/>
            <person name="Baker S.E."/>
            <person name="Ciuffetti L.M."/>
            <person name="Grigoriev I.V."/>
            <person name="Zhong S."/>
            <person name="Turgeon B.G."/>
        </authorList>
    </citation>
    <scope>NUCLEOTIDE SEQUENCE [LARGE SCALE GENOMIC DNA]</scope>
    <source>
        <strain evidence="2">C4 / ATCC 48331 / race T</strain>
    </source>
</reference>
<protein>
    <recommendedName>
        <fullName evidence="3">BTB domain-containing protein</fullName>
    </recommendedName>
</protein>
<name>N4X5S6_COCH4</name>
<sequence>METFDINNSGTFCVRPEKTRYVLPRKLLIRHSGLLRRELFENTQGQSLDLEGVSTEEFDVFVFWLYEKKLPSSAQRIDSWITFKMYIFADVFSVPGFKNALMDAVFHELSSSYMDNITVRKLFEDLSQNDPLLQLLVDSFCINGDITKMSEDDLASIDSLPKQYLTRVIRKLHQLGQLPEKEKKLYRADYNISACLSDPTDEGKE</sequence>